<reference evidence="1 2" key="1">
    <citation type="submission" date="2019-04" db="EMBL/GenBank/DDBJ databases">
        <title>Complete genome sequencing of Piscirickettsia salmonis strain Psal-009.</title>
        <authorList>
            <person name="Schober I."/>
            <person name="Bunk B."/>
            <person name="Sproer C."/>
            <person name="Carril G.P."/>
            <person name="Riedel T."/>
            <person name="Flores-Herrera P.A."/>
            <person name="Nourdin-Galindo G."/>
            <person name="Marshall S.H."/>
            <person name="Overmann J."/>
        </authorList>
    </citation>
    <scope>NUCLEOTIDE SEQUENCE [LARGE SCALE GENOMIC DNA]</scope>
    <source>
        <strain evidence="1 2">Psal-009</strain>
    </source>
</reference>
<sequence length="84" mass="9902">MQHILTYCHELKLESMCREGFIFYKPATLETILTKDREYNPQHVITELEMESSFQRISTTTGMPLEEVKEKGLQAFDLEKTFIN</sequence>
<dbReference type="EMBL" id="CP038908">
    <property type="protein sequence ID" value="QGO06971.1"/>
    <property type="molecule type" value="Genomic_DNA"/>
</dbReference>
<name>A0A9Q6PV33_PISSA</name>
<proteinExistence type="predicted"/>
<accession>A0A9Q6PV33</accession>
<keyword evidence="2" id="KW-1185">Reference proteome</keyword>
<dbReference type="Proteomes" id="UP000422232">
    <property type="component" value="Chromosome"/>
</dbReference>
<organism evidence="1 2">
    <name type="scientific">Piscirickettsia salmonis</name>
    <dbReference type="NCBI Taxonomy" id="1238"/>
    <lineage>
        <taxon>Bacteria</taxon>
        <taxon>Pseudomonadati</taxon>
        <taxon>Pseudomonadota</taxon>
        <taxon>Gammaproteobacteria</taxon>
        <taxon>Thiotrichales</taxon>
        <taxon>Piscirickettsiaceae</taxon>
        <taxon>Piscirickettsia</taxon>
    </lineage>
</organism>
<dbReference type="RefSeq" id="WP_054300486.1">
    <property type="nucleotide sequence ID" value="NZ_CP039040.1"/>
</dbReference>
<dbReference type="AlphaFoldDB" id="A0A9Q6PV33"/>
<gene>
    <name evidence="1" type="ORF">Psal009_02907</name>
</gene>
<evidence type="ECO:0000313" key="2">
    <source>
        <dbReference type="Proteomes" id="UP000422232"/>
    </source>
</evidence>
<protein>
    <submittedName>
        <fullName evidence="1">Uncharacterized protein</fullName>
    </submittedName>
</protein>
<evidence type="ECO:0000313" key="1">
    <source>
        <dbReference type="EMBL" id="QGO06971.1"/>
    </source>
</evidence>